<evidence type="ECO:0000256" key="5">
    <source>
        <dbReference type="ARBA" id="ARBA00023125"/>
    </source>
</evidence>
<dbReference type="SUPFAM" id="SSF51735">
    <property type="entry name" value="NAD(P)-binding Rossmann-fold domains"/>
    <property type="match status" value="1"/>
</dbReference>
<evidence type="ECO:0000313" key="10">
    <source>
        <dbReference type="Proteomes" id="UP001236559"/>
    </source>
</evidence>
<evidence type="ECO:0000256" key="2">
    <source>
        <dbReference type="ARBA" id="ARBA00022491"/>
    </source>
</evidence>
<evidence type="ECO:0000313" key="9">
    <source>
        <dbReference type="EMBL" id="MDQ0275091.1"/>
    </source>
</evidence>
<dbReference type="Pfam" id="PF06971">
    <property type="entry name" value="Put_DNA-bind_N"/>
    <property type="match status" value="1"/>
</dbReference>
<reference evidence="9 10" key="1">
    <citation type="submission" date="2023-07" db="EMBL/GenBank/DDBJ databases">
        <title>Genomic Encyclopedia of Type Strains, Phase IV (KMG-IV): sequencing the most valuable type-strain genomes for metagenomic binning, comparative biology and taxonomic classification.</title>
        <authorList>
            <person name="Goeker M."/>
        </authorList>
    </citation>
    <scope>NUCLEOTIDE SEQUENCE [LARGE SCALE GENOMIC DNA]</scope>
    <source>
        <strain evidence="9 10">DSM 22616</strain>
    </source>
</reference>
<name>A0ABU0AW85_9FIRM</name>
<evidence type="ECO:0000256" key="4">
    <source>
        <dbReference type="ARBA" id="ARBA00023027"/>
    </source>
</evidence>
<feature type="binding site" evidence="7">
    <location>
        <begin position="89"/>
        <end position="94"/>
    </location>
    <ligand>
        <name>NAD(+)</name>
        <dbReference type="ChEBI" id="CHEBI:57540"/>
    </ligand>
</feature>
<dbReference type="Proteomes" id="UP001236559">
    <property type="component" value="Unassembled WGS sequence"/>
</dbReference>
<dbReference type="InterPro" id="IPR036388">
    <property type="entry name" value="WH-like_DNA-bd_sf"/>
</dbReference>
<comment type="function">
    <text evidence="7">Modulates transcription in response to changes in cellular NADH/NAD(+) redox state.</text>
</comment>
<dbReference type="SUPFAM" id="SSF46785">
    <property type="entry name" value="Winged helix' DNA-binding domain"/>
    <property type="match status" value="1"/>
</dbReference>
<keyword evidence="2 7" id="KW-0678">Repressor</keyword>
<dbReference type="HAMAP" id="MF_01131">
    <property type="entry name" value="Rex"/>
    <property type="match status" value="1"/>
</dbReference>
<feature type="domain" description="CoA-binding" evidence="8">
    <location>
        <begin position="78"/>
        <end position="178"/>
    </location>
</feature>
<dbReference type="SMART" id="SM00881">
    <property type="entry name" value="CoA_binding"/>
    <property type="match status" value="1"/>
</dbReference>
<evidence type="ECO:0000256" key="1">
    <source>
        <dbReference type="ARBA" id="ARBA00022490"/>
    </source>
</evidence>
<dbReference type="NCBIfam" id="NF003989">
    <property type="entry name" value="PRK05472.1-3"/>
    <property type="match status" value="1"/>
</dbReference>
<protein>
    <recommendedName>
        <fullName evidence="7">Redox-sensing transcriptional repressor Rex</fullName>
    </recommendedName>
</protein>
<evidence type="ECO:0000256" key="6">
    <source>
        <dbReference type="ARBA" id="ARBA00023163"/>
    </source>
</evidence>
<dbReference type="NCBIfam" id="NF003996">
    <property type="entry name" value="PRK05472.2-5"/>
    <property type="match status" value="1"/>
</dbReference>
<accession>A0ABU0AW85</accession>
<dbReference type="PANTHER" id="PTHR35786:SF1">
    <property type="entry name" value="REDOX-SENSING TRANSCRIPTIONAL REPRESSOR REX 1"/>
    <property type="match status" value="1"/>
</dbReference>
<comment type="similarity">
    <text evidence="7">Belongs to the transcriptional regulatory Rex family.</text>
</comment>
<evidence type="ECO:0000259" key="8">
    <source>
        <dbReference type="SMART" id="SM00881"/>
    </source>
</evidence>
<dbReference type="PANTHER" id="PTHR35786">
    <property type="entry name" value="REDOX-SENSING TRANSCRIPTIONAL REPRESSOR REX"/>
    <property type="match status" value="1"/>
</dbReference>
<comment type="subcellular location">
    <subcellularLocation>
        <location evidence="7">Cytoplasm</location>
    </subcellularLocation>
</comment>
<sequence length="211" mass="23279">MEKKISDTVIRRLPIYHRYLTELIDGGIERISSGELSKLTGFTASQIRQDLNNFGGFGQQGYGYNAADLRSQIDKILGIDRDYKAVVVGVGHLGRAIARYPGFKKSGFSIDMLFDIDEVAGTLVGGIKVKSISELSKFLKENKIDVGIISAPKAVAQEIADILIRGNVKGIWNFAPVDIQAPESVVVENVRLNDSLLTLSYYLKENTKKNK</sequence>
<feature type="DNA-binding region" description="H-T-H motif" evidence="7">
    <location>
        <begin position="15"/>
        <end position="54"/>
    </location>
</feature>
<dbReference type="InterPro" id="IPR003781">
    <property type="entry name" value="CoA-bd"/>
</dbReference>
<dbReference type="RefSeq" id="WP_307495145.1">
    <property type="nucleotide sequence ID" value="NZ_JAUSTN010000005.1"/>
</dbReference>
<comment type="caution">
    <text evidence="9">The sequence shown here is derived from an EMBL/GenBank/DDBJ whole genome shotgun (WGS) entry which is preliminary data.</text>
</comment>
<keyword evidence="3 7" id="KW-0805">Transcription regulation</keyword>
<dbReference type="Pfam" id="PF02629">
    <property type="entry name" value="CoA_binding"/>
    <property type="match status" value="1"/>
</dbReference>
<dbReference type="InterPro" id="IPR036291">
    <property type="entry name" value="NAD(P)-bd_dom_sf"/>
</dbReference>
<dbReference type="EMBL" id="JAUSTN010000005">
    <property type="protein sequence ID" value="MDQ0275091.1"/>
    <property type="molecule type" value="Genomic_DNA"/>
</dbReference>
<evidence type="ECO:0000256" key="3">
    <source>
        <dbReference type="ARBA" id="ARBA00023015"/>
    </source>
</evidence>
<keyword evidence="10" id="KW-1185">Reference proteome</keyword>
<dbReference type="InterPro" id="IPR036390">
    <property type="entry name" value="WH_DNA-bd_sf"/>
</dbReference>
<dbReference type="InterPro" id="IPR009718">
    <property type="entry name" value="Rex_DNA-bd_C_dom"/>
</dbReference>
<organism evidence="9 10">
    <name type="scientific">Peptoniphilus koenoeneniae</name>
    <dbReference type="NCBI Taxonomy" id="507751"/>
    <lineage>
        <taxon>Bacteria</taxon>
        <taxon>Bacillati</taxon>
        <taxon>Bacillota</taxon>
        <taxon>Tissierellia</taxon>
        <taxon>Tissierellales</taxon>
        <taxon>Peptoniphilaceae</taxon>
        <taxon>Peptoniphilus</taxon>
    </lineage>
</organism>
<dbReference type="NCBIfam" id="NF003990">
    <property type="entry name" value="PRK05472.1-4"/>
    <property type="match status" value="1"/>
</dbReference>
<dbReference type="Gene3D" id="1.10.10.10">
    <property type="entry name" value="Winged helix-like DNA-binding domain superfamily/Winged helix DNA-binding domain"/>
    <property type="match status" value="1"/>
</dbReference>
<gene>
    <name evidence="7" type="primary">rex</name>
    <name evidence="9" type="ORF">J2S72_001115</name>
</gene>
<keyword evidence="6 7" id="KW-0804">Transcription</keyword>
<dbReference type="Gene3D" id="3.40.50.720">
    <property type="entry name" value="NAD(P)-binding Rossmann-like Domain"/>
    <property type="match status" value="1"/>
</dbReference>
<keyword evidence="4 7" id="KW-0520">NAD</keyword>
<proteinExistence type="inferred from homology"/>
<dbReference type="InterPro" id="IPR022876">
    <property type="entry name" value="Tscrpt_rep_Rex"/>
</dbReference>
<evidence type="ECO:0000256" key="7">
    <source>
        <dbReference type="HAMAP-Rule" id="MF_01131"/>
    </source>
</evidence>
<dbReference type="NCBIfam" id="NF003994">
    <property type="entry name" value="PRK05472.2-3"/>
    <property type="match status" value="1"/>
</dbReference>
<keyword evidence="1 7" id="KW-0963">Cytoplasm</keyword>
<comment type="subunit">
    <text evidence="7">Homodimer.</text>
</comment>
<dbReference type="NCBIfam" id="NF003995">
    <property type="entry name" value="PRK05472.2-4"/>
    <property type="match status" value="1"/>
</dbReference>
<keyword evidence="5 7" id="KW-0238">DNA-binding</keyword>